<evidence type="ECO:0000313" key="2">
    <source>
        <dbReference type="Proteomes" id="UP000562045"/>
    </source>
</evidence>
<dbReference type="RefSeq" id="WP_179647873.1">
    <property type="nucleotide sequence ID" value="NZ_JACBZM010000001.1"/>
</dbReference>
<dbReference type="Pfam" id="PF14462">
    <property type="entry name" value="Prok-E2_E"/>
    <property type="match status" value="1"/>
</dbReference>
<name>A0A7Y9ZHZ6_9ACTN</name>
<dbReference type="InterPro" id="IPR025701">
    <property type="entry name" value="UBQ-conjugat_E2_E"/>
</dbReference>
<proteinExistence type="predicted"/>
<protein>
    <submittedName>
        <fullName evidence="1">Uncharacterized protein</fullName>
    </submittedName>
</protein>
<comment type="caution">
    <text evidence="1">The sequence shown here is derived from an EMBL/GenBank/DDBJ whole genome shotgun (WGS) entry which is preliminary data.</text>
</comment>
<dbReference type="Proteomes" id="UP000562045">
    <property type="component" value="Unassembled WGS sequence"/>
</dbReference>
<organism evidence="1 2">
    <name type="scientific">Nocardioides aromaticivorans</name>
    <dbReference type="NCBI Taxonomy" id="200618"/>
    <lineage>
        <taxon>Bacteria</taxon>
        <taxon>Bacillati</taxon>
        <taxon>Actinomycetota</taxon>
        <taxon>Actinomycetes</taxon>
        <taxon>Propionibacteriales</taxon>
        <taxon>Nocardioidaceae</taxon>
        <taxon>Nocardioides</taxon>
    </lineage>
</organism>
<dbReference type="EMBL" id="JACBZM010000001">
    <property type="protein sequence ID" value="NYI43796.1"/>
    <property type="molecule type" value="Genomic_DNA"/>
</dbReference>
<dbReference type="AlphaFoldDB" id="A0A7Y9ZHZ6"/>
<accession>A0A7Y9ZHZ6</accession>
<evidence type="ECO:0000313" key="1">
    <source>
        <dbReference type="EMBL" id="NYI43796.1"/>
    </source>
</evidence>
<reference evidence="1 2" key="1">
    <citation type="submission" date="2020-07" db="EMBL/GenBank/DDBJ databases">
        <title>Sequencing the genomes of 1000 actinobacteria strains.</title>
        <authorList>
            <person name="Klenk H.-P."/>
        </authorList>
    </citation>
    <scope>NUCLEOTIDE SEQUENCE [LARGE SCALE GENOMIC DNA]</scope>
    <source>
        <strain evidence="1 2">DSM 15131</strain>
    </source>
</reference>
<gene>
    <name evidence="1" type="ORF">BJ993_000876</name>
</gene>
<sequence length="129" mass="14305">MGPLVVVLREQDQSFLESLGYSHSVEVSDGFVNVVLADFPTPGLDQRHVDLLLRLPIGFPDATPDMFWVAPALTAKGVAIPGTEQIENYLGRSWQRWSRHIGGQWRPGIDNLETYLAYVRRALAMAGGN</sequence>